<evidence type="ECO:0000256" key="1">
    <source>
        <dbReference type="ARBA" id="ARBA00022598"/>
    </source>
</evidence>
<keyword evidence="2" id="KW-0547">Nucleotide-binding</keyword>
<evidence type="ECO:0000256" key="2">
    <source>
        <dbReference type="ARBA" id="ARBA00022840"/>
    </source>
</evidence>
<keyword evidence="6" id="KW-1185">Reference proteome</keyword>
<dbReference type="EMBL" id="AP018365">
    <property type="protein sequence ID" value="BBB02303.1"/>
    <property type="molecule type" value="Genomic_DNA"/>
</dbReference>
<dbReference type="PROSITE" id="PS00455">
    <property type="entry name" value="AMP_BINDING"/>
    <property type="match status" value="1"/>
</dbReference>
<dbReference type="FunFam" id="2.30.38.10:FF:000003">
    <property type="entry name" value="Vibriobactin-specific 2,3-dihydroxybenzoate-AMP ligase"/>
    <property type="match status" value="1"/>
</dbReference>
<reference evidence="5 6" key="3">
    <citation type="journal article" date="2011" name="Nat. Chem. Biol.">
        <title>Reveromycin A biosynthesis uses RevG and RevJ for stereospecific spiroacetal formation.</title>
        <authorList>
            <person name="Takahashi S."/>
            <person name="Toyoda A."/>
            <person name="Sekiyama Y."/>
            <person name="Takagi H."/>
            <person name="Nogawa T."/>
            <person name="Uramoto M."/>
            <person name="Suzuki R."/>
            <person name="Koshino H."/>
            <person name="Kumano T."/>
            <person name="Panthee S."/>
            <person name="Dairi T."/>
            <person name="Ishikawa J."/>
            <person name="Ikeda H."/>
            <person name="Sakaki Y."/>
            <person name="Osada H."/>
        </authorList>
    </citation>
    <scope>NUCLEOTIDE SEQUENCE [LARGE SCALE GENOMIC DNA]</scope>
    <source>
        <strain evidence="5 6">SN-593</strain>
    </source>
</reference>
<feature type="domain" description="AMP-binding enzyme C-terminal" evidence="4">
    <location>
        <begin position="450"/>
        <end position="527"/>
    </location>
</feature>
<gene>
    <name evidence="5" type="ORF">RVR_10184</name>
</gene>
<dbReference type="InterPro" id="IPR050237">
    <property type="entry name" value="ATP-dep_AMP-bd_enzyme"/>
</dbReference>
<evidence type="ECO:0000259" key="3">
    <source>
        <dbReference type="Pfam" id="PF00501"/>
    </source>
</evidence>
<reference evidence="5 6" key="2">
    <citation type="journal article" date="2011" name="J. Antibiot.">
        <title>Furaquinocins I and J: novel polyketide isoprenoid hybrid compounds from Streptomyces reveromyceticus SN-593.</title>
        <authorList>
            <person name="Panthee S."/>
            <person name="Takahashi S."/>
            <person name="Takagi H."/>
            <person name="Nogawa T."/>
            <person name="Oowada E."/>
            <person name="Uramoto M."/>
            <person name="Osada H."/>
        </authorList>
    </citation>
    <scope>NUCLEOTIDE SEQUENCE [LARGE SCALE GENOMIC DNA]</scope>
    <source>
        <strain evidence="5 6">SN-593</strain>
    </source>
</reference>
<dbReference type="Gene3D" id="3.40.50.980">
    <property type="match status" value="2"/>
</dbReference>
<organism evidence="5 6">
    <name type="scientific">Actinacidiphila reveromycinica</name>
    <dbReference type="NCBI Taxonomy" id="659352"/>
    <lineage>
        <taxon>Bacteria</taxon>
        <taxon>Bacillati</taxon>
        <taxon>Actinomycetota</taxon>
        <taxon>Actinomycetes</taxon>
        <taxon>Kitasatosporales</taxon>
        <taxon>Streptomycetaceae</taxon>
        <taxon>Actinacidiphila</taxon>
    </lineage>
</organism>
<dbReference type="Gene3D" id="3.30.300.30">
    <property type="match status" value="1"/>
</dbReference>
<keyword evidence="2" id="KW-0067">ATP-binding</keyword>
<protein>
    <submittedName>
        <fullName evidence="5">Putative 2-hydroxypicolinate ligase</fullName>
    </submittedName>
</protein>
<dbReference type="Proteomes" id="UP000595703">
    <property type="component" value="Chromosome"/>
</dbReference>
<dbReference type="Pfam" id="PF00501">
    <property type="entry name" value="AMP-binding"/>
    <property type="match status" value="1"/>
</dbReference>
<dbReference type="KEGG" id="arev:RVR_10184"/>
<accession>A0A7U3V0K8</accession>
<name>A0A7U3V0K8_9ACTN</name>
<reference evidence="5 6" key="1">
    <citation type="journal article" date="2010" name="J. Bacteriol.">
        <title>Biochemical characterization of a novel indole prenyltransferase from Streptomyces sp. SN-593.</title>
        <authorList>
            <person name="Takahashi S."/>
            <person name="Takagi H."/>
            <person name="Toyoda A."/>
            <person name="Uramoto M."/>
            <person name="Nogawa T."/>
            <person name="Ueki M."/>
            <person name="Sakaki Y."/>
            <person name="Osada H."/>
        </authorList>
    </citation>
    <scope>NUCLEOTIDE SEQUENCE [LARGE SCALE GENOMIC DNA]</scope>
    <source>
        <strain evidence="5 6">SN-593</strain>
    </source>
</reference>
<dbReference type="PANTHER" id="PTHR43767:SF1">
    <property type="entry name" value="NONRIBOSOMAL PEPTIDE SYNTHASE PES1 (EUROFUNG)-RELATED"/>
    <property type="match status" value="1"/>
</dbReference>
<dbReference type="GO" id="GO:0005524">
    <property type="term" value="F:ATP binding"/>
    <property type="evidence" value="ECO:0007669"/>
    <property type="project" value="UniProtKB-KW"/>
</dbReference>
<dbReference type="Gene3D" id="2.30.38.10">
    <property type="entry name" value="Luciferase, Domain 3"/>
    <property type="match status" value="1"/>
</dbReference>
<keyword evidence="1 5" id="KW-0436">Ligase</keyword>
<evidence type="ECO:0000313" key="6">
    <source>
        <dbReference type="Proteomes" id="UP000595703"/>
    </source>
</evidence>
<dbReference type="InterPro" id="IPR045851">
    <property type="entry name" value="AMP-bd_C_sf"/>
</dbReference>
<evidence type="ECO:0000313" key="5">
    <source>
        <dbReference type="EMBL" id="BBB02303.1"/>
    </source>
</evidence>
<dbReference type="AlphaFoldDB" id="A0A7U3V0K8"/>
<dbReference type="InterPro" id="IPR000873">
    <property type="entry name" value="AMP-dep_synth/lig_dom"/>
</dbReference>
<evidence type="ECO:0000259" key="4">
    <source>
        <dbReference type="Pfam" id="PF13193"/>
    </source>
</evidence>
<sequence>MLPGCVPWPAEEADRYRREGYWKGEPLGELLRRGAAEHGDRTALVARGARICYRELDARADDLARGLSALGIARGDRVVVHLPNRPEFVLATFALLRIGALPVYALPAHREREIGHMCAFAGAAAYLTADRYLGHDYRETARKVAALPEVALRHVLVAGDAQEFTALESVESAGRALRDTPLPPPGPSDDAALFLLSGGTTGLPKLIPRTHDDYAYNARAAARVCGFDQDTVYLAALPAAHNFALACPGVLGTLAVGGTVVLPDDPSPQESLRLVAEERVTATALVPSLLALWLDAQEWLPEDLSSLRLVQVGGARPDAATAARVRPVLGCTLQQVFGMAEGLLCLTRPDDPADLVLSCQGRPLSPADEVRVVDGAGEQVPPGAVGELLARGPYTLRGYYRLPEHNARVFAGGWYRTGDLVRRLPDGNLAVEGRVKEVINRAGEKVSAEEVEEHLAAHPAVRQAAVVGESDPVLGERISAFVVVEDGAACPTPGELADFLRARGVAAYKAPDRLAPIPFLPLTAIGKVDRKALPTAAP</sequence>
<proteinExistence type="predicted"/>
<dbReference type="RefSeq" id="WP_202238246.1">
    <property type="nucleotide sequence ID" value="NZ_AP018365.1"/>
</dbReference>
<reference evidence="5 6" key="4">
    <citation type="journal article" date="2020" name="Sci. Rep.">
        <title>beta-carboline chemical signals induce reveromycin production through a LuxR family regulator in Streptomyces sp. SN-593.</title>
        <authorList>
            <person name="Panthee S."/>
            <person name="Kito N."/>
            <person name="Hayashi T."/>
            <person name="Shimizu T."/>
            <person name="Ishikawa J."/>
            <person name="Hamamoto H."/>
            <person name="Osada H."/>
            <person name="Takahashi S."/>
        </authorList>
    </citation>
    <scope>NUCLEOTIDE SEQUENCE [LARGE SCALE GENOMIC DNA]</scope>
    <source>
        <strain evidence="5 6">SN-593</strain>
    </source>
</reference>
<dbReference type="Pfam" id="PF13193">
    <property type="entry name" value="AMP-binding_C"/>
    <property type="match status" value="1"/>
</dbReference>
<dbReference type="SUPFAM" id="SSF56801">
    <property type="entry name" value="Acetyl-CoA synthetase-like"/>
    <property type="match status" value="1"/>
</dbReference>
<feature type="domain" description="AMP-dependent synthetase/ligase" evidence="3">
    <location>
        <begin position="32"/>
        <end position="400"/>
    </location>
</feature>
<dbReference type="InterPro" id="IPR020845">
    <property type="entry name" value="AMP-binding_CS"/>
</dbReference>
<dbReference type="InterPro" id="IPR025110">
    <property type="entry name" value="AMP-bd_C"/>
</dbReference>
<dbReference type="GO" id="GO:0016878">
    <property type="term" value="F:acid-thiol ligase activity"/>
    <property type="evidence" value="ECO:0007669"/>
    <property type="project" value="UniProtKB-ARBA"/>
</dbReference>
<dbReference type="PANTHER" id="PTHR43767">
    <property type="entry name" value="LONG-CHAIN-FATTY-ACID--COA LIGASE"/>
    <property type="match status" value="1"/>
</dbReference>